<dbReference type="SUPFAM" id="SSF50129">
    <property type="entry name" value="GroES-like"/>
    <property type="match status" value="1"/>
</dbReference>
<evidence type="ECO:0000313" key="1">
    <source>
        <dbReference type="EMBL" id="GEM40612.1"/>
    </source>
</evidence>
<reference evidence="1 2" key="1">
    <citation type="submission" date="2019-07" db="EMBL/GenBank/DDBJ databases">
        <title>Whole genome shotgun sequence of Nocardia ninae NBRC 108245.</title>
        <authorList>
            <person name="Hosoyama A."/>
            <person name="Uohara A."/>
            <person name="Ohji S."/>
            <person name="Ichikawa N."/>
        </authorList>
    </citation>
    <scope>NUCLEOTIDE SEQUENCE [LARGE SCALE GENOMIC DNA]</scope>
    <source>
        <strain evidence="1 2">NBRC 108245</strain>
    </source>
</reference>
<dbReference type="Pfam" id="PF13602">
    <property type="entry name" value="ADH_zinc_N_2"/>
    <property type="match status" value="1"/>
</dbReference>
<evidence type="ECO:0008006" key="3">
    <source>
        <dbReference type="Google" id="ProtNLM"/>
    </source>
</evidence>
<dbReference type="RefSeq" id="WP_147136234.1">
    <property type="nucleotide sequence ID" value="NZ_BJXA01000039.1"/>
</dbReference>
<dbReference type="InterPro" id="IPR052711">
    <property type="entry name" value="Zinc_ADH-like"/>
</dbReference>
<gene>
    <name evidence="1" type="ORF">NN4_51310</name>
</gene>
<dbReference type="Proteomes" id="UP000321424">
    <property type="component" value="Unassembled WGS sequence"/>
</dbReference>
<proteinExistence type="predicted"/>
<dbReference type="PANTHER" id="PTHR45033">
    <property type="match status" value="1"/>
</dbReference>
<evidence type="ECO:0000313" key="2">
    <source>
        <dbReference type="Proteomes" id="UP000321424"/>
    </source>
</evidence>
<sequence>MNGLAYHLDPLRGLDGLTTAAQDLPEPGPNQVVIELLAASLNRRDLMLMDGDYPLPATPGIIPLSDGVGKVIAAVQELTGGDGVEHVVDTVGLPTLSKSVRSGGYNAQITMIGAMPTSVAEPVSEVFGTQYVSIRRIAVGSRTDFEAMNRAISEHRTRPVIDRVFPLDDAVQAYRYFRDDDPFGKVVVRMS</sequence>
<dbReference type="OrthoDB" id="3175656at2"/>
<comment type="caution">
    <text evidence="1">The sequence shown here is derived from an EMBL/GenBank/DDBJ whole genome shotgun (WGS) entry which is preliminary data.</text>
</comment>
<name>A0A511MIZ1_9NOCA</name>
<keyword evidence="2" id="KW-1185">Reference proteome</keyword>
<dbReference type="Gene3D" id="3.40.50.720">
    <property type="entry name" value="NAD(P)-binding Rossmann-like Domain"/>
    <property type="match status" value="1"/>
</dbReference>
<dbReference type="InterPro" id="IPR011032">
    <property type="entry name" value="GroES-like_sf"/>
</dbReference>
<dbReference type="Gene3D" id="3.90.180.10">
    <property type="entry name" value="Medium-chain alcohol dehydrogenases, catalytic domain"/>
    <property type="match status" value="2"/>
</dbReference>
<dbReference type="AlphaFoldDB" id="A0A511MIZ1"/>
<organism evidence="1 2">
    <name type="scientific">Nocardia ninae NBRC 108245</name>
    <dbReference type="NCBI Taxonomy" id="1210091"/>
    <lineage>
        <taxon>Bacteria</taxon>
        <taxon>Bacillati</taxon>
        <taxon>Actinomycetota</taxon>
        <taxon>Actinomycetes</taxon>
        <taxon>Mycobacteriales</taxon>
        <taxon>Nocardiaceae</taxon>
        <taxon>Nocardia</taxon>
    </lineage>
</organism>
<dbReference type="PANTHER" id="PTHR45033:SF2">
    <property type="entry name" value="ZINC-TYPE ALCOHOL DEHYDROGENASE-LIKE PROTEIN C1773.06C"/>
    <property type="match status" value="1"/>
</dbReference>
<dbReference type="EMBL" id="BJXA01000039">
    <property type="protein sequence ID" value="GEM40612.1"/>
    <property type="molecule type" value="Genomic_DNA"/>
</dbReference>
<protein>
    <recommendedName>
        <fullName evidence="3">Alcohol dehydrogenase</fullName>
    </recommendedName>
</protein>
<accession>A0A511MIZ1</accession>